<keyword evidence="2" id="KW-1185">Reference proteome</keyword>
<name>A0ABP4TTC8_9ACTN</name>
<sequence>MRFRMDDYYGPVVDAVPAGQEVLAAWICTDIGRKFRVLLDALAMVDDVREGGAPFELWDSEGWDVEFTPDGVTVQAVYGNRQRAAYSVDEVRIALEDFWEFMAETPERANARRAFRPDLAEWQAGLLQWEQTWQLRHPYRGRLGIPADGPA</sequence>
<organism evidence="1 2">
    <name type="scientific">Glycomyces endophyticus</name>
    <dbReference type="NCBI Taxonomy" id="480996"/>
    <lineage>
        <taxon>Bacteria</taxon>
        <taxon>Bacillati</taxon>
        <taxon>Actinomycetota</taxon>
        <taxon>Actinomycetes</taxon>
        <taxon>Glycomycetales</taxon>
        <taxon>Glycomycetaceae</taxon>
        <taxon>Glycomyces</taxon>
    </lineage>
</organism>
<dbReference type="EMBL" id="BAAAQF010000027">
    <property type="protein sequence ID" value="GAA1692963.1"/>
    <property type="molecule type" value="Genomic_DNA"/>
</dbReference>
<accession>A0ABP4TTC8</accession>
<proteinExistence type="predicted"/>
<comment type="caution">
    <text evidence="1">The sequence shown here is derived from an EMBL/GenBank/DDBJ whole genome shotgun (WGS) entry which is preliminary data.</text>
</comment>
<dbReference type="Proteomes" id="UP001499851">
    <property type="component" value="Unassembled WGS sequence"/>
</dbReference>
<gene>
    <name evidence="1" type="ORF">GCM10009830_45910</name>
</gene>
<reference evidence="2" key="1">
    <citation type="journal article" date="2019" name="Int. J. Syst. Evol. Microbiol.">
        <title>The Global Catalogue of Microorganisms (GCM) 10K type strain sequencing project: providing services to taxonomists for standard genome sequencing and annotation.</title>
        <authorList>
            <consortium name="The Broad Institute Genomics Platform"/>
            <consortium name="The Broad Institute Genome Sequencing Center for Infectious Disease"/>
            <person name="Wu L."/>
            <person name="Ma J."/>
        </authorList>
    </citation>
    <scope>NUCLEOTIDE SEQUENCE [LARGE SCALE GENOMIC DNA]</scope>
    <source>
        <strain evidence="2">JCM 16001</strain>
    </source>
</reference>
<protein>
    <recommendedName>
        <fullName evidence="3">Immunity protein 63 domain-containing protein</fullName>
    </recommendedName>
</protein>
<evidence type="ECO:0008006" key="3">
    <source>
        <dbReference type="Google" id="ProtNLM"/>
    </source>
</evidence>
<evidence type="ECO:0000313" key="2">
    <source>
        <dbReference type="Proteomes" id="UP001499851"/>
    </source>
</evidence>
<evidence type="ECO:0000313" key="1">
    <source>
        <dbReference type="EMBL" id="GAA1692963.1"/>
    </source>
</evidence>